<dbReference type="Proteomes" id="UP001168821">
    <property type="component" value="Unassembled WGS sequence"/>
</dbReference>
<dbReference type="PROSITE" id="PS50030">
    <property type="entry name" value="UBA"/>
    <property type="match status" value="1"/>
</dbReference>
<evidence type="ECO:0000256" key="8">
    <source>
        <dbReference type="ARBA" id="ARBA00022777"/>
    </source>
</evidence>
<dbReference type="EMBL" id="JALNTZ010002522">
    <property type="protein sequence ID" value="KAJ3616979.1"/>
    <property type="molecule type" value="Genomic_DNA"/>
</dbReference>
<dbReference type="Gene3D" id="1.10.510.10">
    <property type="entry name" value="Transferase(Phosphotransferase) domain 1"/>
    <property type="match status" value="1"/>
</dbReference>
<keyword evidence="4 15" id="KW-0723">Serine/threonine-protein kinase</keyword>
<feature type="domain" description="UBA" evidence="17">
    <location>
        <begin position="334"/>
        <end position="375"/>
    </location>
</feature>
<evidence type="ECO:0000256" key="13">
    <source>
        <dbReference type="ARBA" id="ARBA00048679"/>
    </source>
</evidence>
<keyword evidence="10" id="KW-0460">Magnesium</keyword>
<keyword evidence="11" id="KW-0524">Neurogenesis</keyword>
<dbReference type="InterPro" id="IPR008271">
    <property type="entry name" value="Ser/Thr_kinase_AS"/>
</dbReference>
<dbReference type="PROSITE" id="PS50011">
    <property type="entry name" value="PROTEIN_KINASE_DOM"/>
    <property type="match status" value="1"/>
</dbReference>
<evidence type="ECO:0000256" key="15">
    <source>
        <dbReference type="RuleBase" id="RU000304"/>
    </source>
</evidence>
<evidence type="ECO:0000256" key="4">
    <source>
        <dbReference type="ARBA" id="ARBA00022527"/>
    </source>
</evidence>
<dbReference type="InterPro" id="IPR015940">
    <property type="entry name" value="UBA"/>
</dbReference>
<dbReference type="GO" id="GO:0046872">
    <property type="term" value="F:metal ion binding"/>
    <property type="evidence" value="ECO:0007669"/>
    <property type="project" value="UniProtKB-KW"/>
</dbReference>
<gene>
    <name evidence="18" type="ORF">Zmor_008897</name>
</gene>
<evidence type="ECO:0000259" key="17">
    <source>
        <dbReference type="PROSITE" id="PS50030"/>
    </source>
</evidence>
<evidence type="ECO:0000256" key="3">
    <source>
        <dbReference type="ARBA" id="ARBA00012513"/>
    </source>
</evidence>
<dbReference type="EC" id="2.7.11.1" evidence="3"/>
<dbReference type="InterPro" id="IPR000719">
    <property type="entry name" value="Prot_kinase_dom"/>
</dbReference>
<dbReference type="GO" id="GO:0035556">
    <property type="term" value="P:intracellular signal transduction"/>
    <property type="evidence" value="ECO:0007669"/>
    <property type="project" value="TreeGrafter"/>
</dbReference>
<evidence type="ECO:0000256" key="7">
    <source>
        <dbReference type="ARBA" id="ARBA00022741"/>
    </source>
</evidence>
<dbReference type="SUPFAM" id="SSF56112">
    <property type="entry name" value="Protein kinase-like (PK-like)"/>
    <property type="match status" value="1"/>
</dbReference>
<sequence length="443" mass="51177">MQDIEKNNTIVERVGPYELKKTIGVGSTGQVKLGVHAKTGFTVAVKIISKNLFKKKQSYIFNIEREITIMKLINHPHVLSLFDVYESEEYLYIILEYVKGGELFRYLVEQGKLKESEALEFFRQIISALEFCHHHYICHRDLKPENLLLDSYKKVKIADFGMASIQLNEEFCRTSCGSPHYASPEVISGHPYDGRLADVWSCGVILYALLTGTLPFDEDNTSSLLKKIKIGIFHIPHHVSSAAQDLIKKILIVDPKRRYTIADIKQHPWFLKNGGLMQRTQPSLLNFSRVLIILLCFKSEKLTFNLILALYDIFIYKQIILILFYLKSIVHHELVDQEVLQSIIHLGKFTKEDLIKKLCEEGGNVEKMLYYLLLERKLLRPAILDTHVDSSRDSPVNVPRKRLDSSVSARQFDTLLQYQRMVYRPDKSRSVLLTFFYLVSSCN</sequence>
<dbReference type="GO" id="GO:0007399">
    <property type="term" value="P:nervous system development"/>
    <property type="evidence" value="ECO:0007669"/>
    <property type="project" value="UniProtKB-KW"/>
</dbReference>
<dbReference type="InterPro" id="IPR011009">
    <property type="entry name" value="Kinase-like_dom_sf"/>
</dbReference>
<dbReference type="PANTHER" id="PTHR24346">
    <property type="entry name" value="MAP/MICROTUBULE AFFINITY-REGULATING KINASE"/>
    <property type="match status" value="1"/>
</dbReference>
<dbReference type="GO" id="GO:0005737">
    <property type="term" value="C:cytoplasm"/>
    <property type="evidence" value="ECO:0007669"/>
    <property type="project" value="TreeGrafter"/>
</dbReference>
<evidence type="ECO:0000256" key="5">
    <source>
        <dbReference type="ARBA" id="ARBA00022679"/>
    </source>
</evidence>
<comment type="cofactor">
    <cofactor evidence="1">
        <name>Mg(2+)</name>
        <dbReference type="ChEBI" id="CHEBI:18420"/>
    </cofactor>
</comment>
<evidence type="ECO:0000256" key="12">
    <source>
        <dbReference type="ARBA" id="ARBA00047899"/>
    </source>
</evidence>
<evidence type="ECO:0000313" key="18">
    <source>
        <dbReference type="EMBL" id="KAJ3616979.1"/>
    </source>
</evidence>
<name>A0AA38HH62_9CUCU</name>
<evidence type="ECO:0000259" key="16">
    <source>
        <dbReference type="PROSITE" id="PS50011"/>
    </source>
</evidence>
<feature type="domain" description="Protein kinase" evidence="16">
    <location>
        <begin position="17"/>
        <end position="270"/>
    </location>
</feature>
<keyword evidence="8" id="KW-0418">Kinase</keyword>
<dbReference type="SMART" id="SM00220">
    <property type="entry name" value="S_TKc"/>
    <property type="match status" value="1"/>
</dbReference>
<proteinExistence type="inferred from homology"/>
<keyword evidence="6" id="KW-0479">Metal-binding</keyword>
<comment type="catalytic activity">
    <reaction evidence="12">
        <text>L-threonyl-[protein] + ATP = O-phospho-L-threonyl-[protein] + ADP + H(+)</text>
        <dbReference type="Rhea" id="RHEA:46608"/>
        <dbReference type="Rhea" id="RHEA-COMP:11060"/>
        <dbReference type="Rhea" id="RHEA-COMP:11605"/>
        <dbReference type="ChEBI" id="CHEBI:15378"/>
        <dbReference type="ChEBI" id="CHEBI:30013"/>
        <dbReference type="ChEBI" id="CHEBI:30616"/>
        <dbReference type="ChEBI" id="CHEBI:61977"/>
        <dbReference type="ChEBI" id="CHEBI:456216"/>
        <dbReference type="EC" id="2.7.11.1"/>
    </reaction>
</comment>
<dbReference type="PANTHER" id="PTHR24346:SF110">
    <property type="entry name" value="NON-SPECIFIC SERINE_THREONINE PROTEIN KINASE"/>
    <property type="match status" value="1"/>
</dbReference>
<dbReference type="PROSITE" id="PS00108">
    <property type="entry name" value="PROTEIN_KINASE_ST"/>
    <property type="match status" value="1"/>
</dbReference>
<evidence type="ECO:0000256" key="1">
    <source>
        <dbReference type="ARBA" id="ARBA00001946"/>
    </source>
</evidence>
<dbReference type="GO" id="GO:0004674">
    <property type="term" value="F:protein serine/threonine kinase activity"/>
    <property type="evidence" value="ECO:0007669"/>
    <property type="project" value="UniProtKB-KW"/>
</dbReference>
<dbReference type="AlphaFoldDB" id="A0AA38HH62"/>
<organism evidence="18 19">
    <name type="scientific">Zophobas morio</name>
    <dbReference type="NCBI Taxonomy" id="2755281"/>
    <lineage>
        <taxon>Eukaryota</taxon>
        <taxon>Metazoa</taxon>
        <taxon>Ecdysozoa</taxon>
        <taxon>Arthropoda</taxon>
        <taxon>Hexapoda</taxon>
        <taxon>Insecta</taxon>
        <taxon>Pterygota</taxon>
        <taxon>Neoptera</taxon>
        <taxon>Endopterygota</taxon>
        <taxon>Coleoptera</taxon>
        <taxon>Polyphaga</taxon>
        <taxon>Cucujiformia</taxon>
        <taxon>Tenebrionidae</taxon>
        <taxon>Zophobas</taxon>
    </lineage>
</organism>
<dbReference type="PROSITE" id="PS00107">
    <property type="entry name" value="PROTEIN_KINASE_ATP"/>
    <property type="match status" value="1"/>
</dbReference>
<dbReference type="FunFam" id="1.10.510.10:FF:000956">
    <property type="entry name" value="CAMK family protein kinase"/>
    <property type="match status" value="1"/>
</dbReference>
<dbReference type="InterPro" id="IPR048622">
    <property type="entry name" value="BRSK1_2-like_UBA"/>
</dbReference>
<keyword evidence="9 14" id="KW-0067">ATP-binding</keyword>
<feature type="binding site" evidence="14">
    <location>
        <position position="46"/>
    </location>
    <ligand>
        <name>ATP</name>
        <dbReference type="ChEBI" id="CHEBI:30616"/>
    </ligand>
</feature>
<dbReference type="Pfam" id="PF00069">
    <property type="entry name" value="Pkinase"/>
    <property type="match status" value="1"/>
</dbReference>
<evidence type="ECO:0000256" key="14">
    <source>
        <dbReference type="PROSITE-ProRule" id="PRU10141"/>
    </source>
</evidence>
<evidence type="ECO:0000256" key="11">
    <source>
        <dbReference type="ARBA" id="ARBA00022902"/>
    </source>
</evidence>
<dbReference type="GO" id="GO:0005524">
    <property type="term" value="F:ATP binding"/>
    <property type="evidence" value="ECO:0007669"/>
    <property type="project" value="UniProtKB-UniRule"/>
</dbReference>
<evidence type="ECO:0000313" key="19">
    <source>
        <dbReference type="Proteomes" id="UP001168821"/>
    </source>
</evidence>
<evidence type="ECO:0000256" key="9">
    <source>
        <dbReference type="ARBA" id="ARBA00022840"/>
    </source>
</evidence>
<dbReference type="Pfam" id="PF21115">
    <property type="entry name" value="UBA_BRSK"/>
    <property type="match status" value="1"/>
</dbReference>
<accession>A0AA38HH62</accession>
<dbReference type="FunFam" id="3.30.200.20:FF:000003">
    <property type="entry name" value="Non-specific serine/threonine protein kinase"/>
    <property type="match status" value="1"/>
</dbReference>
<dbReference type="CDD" id="cd14081">
    <property type="entry name" value="STKc_BRSK1_2"/>
    <property type="match status" value="1"/>
</dbReference>
<evidence type="ECO:0000256" key="2">
    <source>
        <dbReference type="ARBA" id="ARBA00006234"/>
    </source>
</evidence>
<keyword evidence="7 14" id="KW-0547">Nucleotide-binding</keyword>
<keyword evidence="5" id="KW-0808">Transferase</keyword>
<dbReference type="InterPro" id="IPR017441">
    <property type="entry name" value="Protein_kinase_ATP_BS"/>
</dbReference>
<evidence type="ECO:0000256" key="10">
    <source>
        <dbReference type="ARBA" id="ARBA00022842"/>
    </source>
</evidence>
<comment type="similarity">
    <text evidence="2">Belongs to the protein kinase superfamily. CAMK Ser/Thr protein kinase family. SNF1 subfamily.</text>
</comment>
<protein>
    <recommendedName>
        <fullName evidence="3">non-specific serine/threonine protein kinase</fullName>
        <ecNumber evidence="3">2.7.11.1</ecNumber>
    </recommendedName>
</protein>
<evidence type="ECO:0000256" key="6">
    <source>
        <dbReference type="ARBA" id="ARBA00022723"/>
    </source>
</evidence>
<comment type="catalytic activity">
    <reaction evidence="13">
        <text>L-seryl-[protein] + ATP = O-phospho-L-seryl-[protein] + ADP + H(+)</text>
        <dbReference type="Rhea" id="RHEA:17989"/>
        <dbReference type="Rhea" id="RHEA-COMP:9863"/>
        <dbReference type="Rhea" id="RHEA-COMP:11604"/>
        <dbReference type="ChEBI" id="CHEBI:15378"/>
        <dbReference type="ChEBI" id="CHEBI:29999"/>
        <dbReference type="ChEBI" id="CHEBI:30616"/>
        <dbReference type="ChEBI" id="CHEBI:83421"/>
        <dbReference type="ChEBI" id="CHEBI:456216"/>
        <dbReference type="EC" id="2.7.11.1"/>
    </reaction>
</comment>
<reference evidence="18" key="1">
    <citation type="journal article" date="2023" name="G3 (Bethesda)">
        <title>Whole genome assemblies of Zophobas morio and Tenebrio molitor.</title>
        <authorList>
            <person name="Kaur S."/>
            <person name="Stinson S.A."/>
            <person name="diCenzo G.C."/>
        </authorList>
    </citation>
    <scope>NUCLEOTIDE SEQUENCE</scope>
    <source>
        <strain evidence="18">QUZm001</strain>
    </source>
</reference>
<keyword evidence="19" id="KW-1185">Reference proteome</keyword>
<comment type="caution">
    <text evidence="18">The sequence shown here is derived from an EMBL/GenBank/DDBJ whole genome shotgun (WGS) entry which is preliminary data.</text>
</comment>